<comment type="caution">
    <text evidence="4">The sequence shown here is derived from an EMBL/GenBank/DDBJ whole genome shotgun (WGS) entry which is preliminary data.</text>
</comment>
<dbReference type="EMBL" id="JASAOG010000013">
    <property type="protein sequence ID" value="KAK0065544.1"/>
    <property type="molecule type" value="Genomic_DNA"/>
</dbReference>
<gene>
    <name evidence="4" type="ORF">Bpfe_004977</name>
</gene>
<dbReference type="Pfam" id="PF03265">
    <property type="entry name" value="DNase_II"/>
    <property type="match status" value="1"/>
</dbReference>
<feature type="signal peptide" evidence="3">
    <location>
        <begin position="1"/>
        <end position="18"/>
    </location>
</feature>
<evidence type="ECO:0000313" key="5">
    <source>
        <dbReference type="Proteomes" id="UP001233172"/>
    </source>
</evidence>
<dbReference type="GO" id="GO:0006309">
    <property type="term" value="P:apoptotic DNA fragmentation"/>
    <property type="evidence" value="ECO:0007669"/>
    <property type="project" value="TreeGrafter"/>
</dbReference>
<dbReference type="PANTHER" id="PTHR10858">
    <property type="entry name" value="DEOXYRIBONUCLEASE II"/>
    <property type="match status" value="1"/>
</dbReference>
<dbReference type="AlphaFoldDB" id="A0AAD8C4T7"/>
<dbReference type="GO" id="GO:0004531">
    <property type="term" value="F:deoxyribonuclease II activity"/>
    <property type="evidence" value="ECO:0007669"/>
    <property type="project" value="InterPro"/>
</dbReference>
<dbReference type="CDD" id="cd09120">
    <property type="entry name" value="PLDc_DNaseII_1"/>
    <property type="match status" value="1"/>
</dbReference>
<reference evidence="4" key="1">
    <citation type="journal article" date="2023" name="PLoS Negl. Trop. Dis.">
        <title>A genome sequence for Biomphalaria pfeifferi, the major vector snail for the human-infecting parasite Schistosoma mansoni.</title>
        <authorList>
            <person name="Bu L."/>
            <person name="Lu L."/>
            <person name="Laidemitt M.R."/>
            <person name="Zhang S.M."/>
            <person name="Mutuku M."/>
            <person name="Mkoji G."/>
            <person name="Steinauer M."/>
            <person name="Loker E.S."/>
        </authorList>
    </citation>
    <scope>NUCLEOTIDE SEQUENCE</scope>
    <source>
        <strain evidence="4">KasaAsao</strain>
    </source>
</reference>
<accession>A0AAD8C4T7</accession>
<feature type="chain" id="PRO_5042239145" evidence="3">
    <location>
        <begin position="19"/>
        <end position="348"/>
    </location>
</feature>
<keyword evidence="3" id="KW-0732">Signal</keyword>
<sequence length="348" mass="39518">MFGLLILSLHSVMSLSHALQCLDSKGNPVDWYFVYKAPQLAKHADHKFKTGLGFFYLDKENTSWTLSTATIAAKNTAITNTLLQVYANKTSMMYMFYNDQSPPMNISETVKGHTKGIVAFDQTSGFWMIHSAPEYPPRKANGYQWKLSASKFGQNFLCVSFPLAQLDVIGHQLYYYQPHVYDHYFPQDFVTRFPILDAIIKGGPVKGPPWFNLTSVTSMRGQSFLSFAKSDNFGDDLYDALVAPKLQQDLMVESWMNGPGESLPSTCSLKYKVYDIDQVSLRDDVKFNETIDHSKWAISKESPSYWTCASDINRKSTQFKRAGGCLCLKDQRVWTSFNNIIAHYQPCP</sequence>
<evidence type="ECO:0000313" key="4">
    <source>
        <dbReference type="EMBL" id="KAK0065544.1"/>
    </source>
</evidence>
<dbReference type="CDD" id="cd09121">
    <property type="entry name" value="PLDc_DNaseII_2"/>
    <property type="match status" value="1"/>
</dbReference>
<keyword evidence="2" id="KW-0378">Hydrolase</keyword>
<evidence type="ECO:0000256" key="2">
    <source>
        <dbReference type="ARBA" id="ARBA00022801"/>
    </source>
</evidence>
<evidence type="ECO:0000256" key="3">
    <source>
        <dbReference type="SAM" id="SignalP"/>
    </source>
</evidence>
<protein>
    <submittedName>
        <fullName evidence="4">Plancitoxin-1 isoform X3</fullName>
    </submittedName>
</protein>
<name>A0AAD8C4T7_BIOPF</name>
<proteinExistence type="inferred from homology"/>
<reference evidence="4" key="2">
    <citation type="submission" date="2023-04" db="EMBL/GenBank/DDBJ databases">
        <authorList>
            <person name="Bu L."/>
            <person name="Lu L."/>
            <person name="Laidemitt M.R."/>
            <person name="Zhang S.M."/>
            <person name="Mutuku M."/>
            <person name="Mkoji G."/>
            <person name="Steinauer M."/>
            <person name="Loker E.S."/>
        </authorList>
    </citation>
    <scope>NUCLEOTIDE SEQUENCE</scope>
    <source>
        <strain evidence="4">KasaAsao</strain>
        <tissue evidence="4">Whole Snail</tissue>
    </source>
</reference>
<evidence type="ECO:0000256" key="1">
    <source>
        <dbReference type="ARBA" id="ARBA00007527"/>
    </source>
</evidence>
<organism evidence="4 5">
    <name type="scientific">Biomphalaria pfeifferi</name>
    <name type="common">Bloodfluke planorb</name>
    <name type="synonym">Freshwater snail</name>
    <dbReference type="NCBI Taxonomy" id="112525"/>
    <lineage>
        <taxon>Eukaryota</taxon>
        <taxon>Metazoa</taxon>
        <taxon>Spiralia</taxon>
        <taxon>Lophotrochozoa</taxon>
        <taxon>Mollusca</taxon>
        <taxon>Gastropoda</taxon>
        <taxon>Heterobranchia</taxon>
        <taxon>Euthyneura</taxon>
        <taxon>Panpulmonata</taxon>
        <taxon>Hygrophila</taxon>
        <taxon>Lymnaeoidea</taxon>
        <taxon>Planorbidae</taxon>
        <taxon>Biomphalaria</taxon>
    </lineage>
</organism>
<dbReference type="PANTHER" id="PTHR10858:SF23">
    <property type="entry name" value="DEOXYRIBONUCLEASE II"/>
    <property type="match status" value="1"/>
</dbReference>
<comment type="similarity">
    <text evidence="1">Belongs to the DNase II family.</text>
</comment>
<dbReference type="InterPro" id="IPR004947">
    <property type="entry name" value="DNase_II"/>
</dbReference>
<dbReference type="Proteomes" id="UP001233172">
    <property type="component" value="Unassembled WGS sequence"/>
</dbReference>
<keyword evidence="5" id="KW-1185">Reference proteome</keyword>